<accession>A0A4R5BMY6</accession>
<evidence type="ECO:0000256" key="1">
    <source>
        <dbReference type="SAM" id="SignalP"/>
    </source>
</evidence>
<dbReference type="InterPro" id="IPR012334">
    <property type="entry name" value="Pectin_lyas_fold"/>
</dbReference>
<reference evidence="3 4" key="1">
    <citation type="submission" date="2019-03" db="EMBL/GenBank/DDBJ databases">
        <title>Draft genome sequences of novel Actinobacteria.</title>
        <authorList>
            <person name="Sahin N."/>
            <person name="Ay H."/>
            <person name="Saygin H."/>
        </authorList>
    </citation>
    <scope>NUCLEOTIDE SEQUENCE [LARGE SCALE GENOMIC DNA]</scope>
    <source>
        <strain evidence="3 4">H3C3</strain>
    </source>
</reference>
<proteinExistence type="predicted"/>
<dbReference type="Proteomes" id="UP000294513">
    <property type="component" value="Unassembled WGS sequence"/>
</dbReference>
<feature type="signal peptide" evidence="1">
    <location>
        <begin position="1"/>
        <end position="23"/>
    </location>
</feature>
<dbReference type="SUPFAM" id="SSF51126">
    <property type="entry name" value="Pectin lyase-like"/>
    <property type="match status" value="1"/>
</dbReference>
<comment type="caution">
    <text evidence="3">The sequence shown here is derived from an EMBL/GenBank/DDBJ whole genome shotgun (WGS) entry which is preliminary data.</text>
</comment>
<keyword evidence="1" id="KW-0732">Signal</keyword>
<feature type="domain" description="Right handed beta helix" evidence="2">
    <location>
        <begin position="342"/>
        <end position="530"/>
    </location>
</feature>
<keyword evidence="4" id="KW-1185">Reference proteome</keyword>
<dbReference type="InterPro" id="IPR011050">
    <property type="entry name" value="Pectin_lyase_fold/virulence"/>
</dbReference>
<dbReference type="EMBL" id="SMKU01000078">
    <property type="protein sequence ID" value="TDD86716.1"/>
    <property type="molecule type" value="Genomic_DNA"/>
</dbReference>
<evidence type="ECO:0000313" key="4">
    <source>
        <dbReference type="Proteomes" id="UP000294513"/>
    </source>
</evidence>
<dbReference type="PANTHER" id="PTHR36453">
    <property type="entry name" value="SECRETED PROTEIN-RELATED"/>
    <property type="match status" value="1"/>
</dbReference>
<dbReference type="Gene3D" id="2.160.20.10">
    <property type="entry name" value="Single-stranded right-handed beta-helix, Pectin lyase-like"/>
    <property type="match status" value="2"/>
</dbReference>
<dbReference type="OrthoDB" id="227157at2"/>
<dbReference type="PANTHER" id="PTHR36453:SF1">
    <property type="entry name" value="RIGHT HANDED BETA HELIX DOMAIN-CONTAINING PROTEIN"/>
    <property type="match status" value="1"/>
</dbReference>
<sequence length="632" mass="68320">MRRVMCAALVAVPLSGVPLPATDAASEQLYVATWGSDAGTGSLERPFATLARAQREVRARAPRMRSDIVVNLRGGTHVLTAPLRPEPGRGGHRVIYQAHGYGTPGRERAVISGGRTITGWRREGRAWRAEAGDLETRQLYVADRRAVLASLGAGLPGKVRTTRTGYITDSDVPRSWRRPQDIEFVYTFPYWAEARCGVAGVAALGHRTQVTMDGPCWKLARGFYEDDGDPLGGPTAIENSVSFLRAPGSWYLDRSRPGHHVLYYVPRPGEDMRTVQVVAPVLQTLVDGTGRPGAPLHDVAFRGLTFAHATWTAPSEPAGFVSTWSLYKRPGRKGYLTVPGNIVLHGADRVAFQGNRFTHLGAQALEISKGSSGNVVEGNVFTDVSDGGIVMGVTPPDERGTNRGNRISDNWIHHVGVEYRAAAGIWNMATRDTTIAHNRVGDVPNSGILSGRDPDLPGVTTRTRIIGNRVYATNKVLNDGGGIYLRGAQGHGYADGAVLRGNAVTGAPGEFNIGIYTDDTTRYVRVTGNAVYRYVASIGGCSEAPERPVSDVRYSGNFWDDAVPSWLKRREYPGAWPPASDDCGDPRRLAFRRNTRLDPGDPEGACAARPACEAIVAGAGPRPAFRRLLQMP</sequence>
<name>A0A4R5BMY6_9ACTN</name>
<gene>
    <name evidence="3" type="ORF">E1298_17130</name>
</gene>
<dbReference type="Pfam" id="PF13229">
    <property type="entry name" value="Beta_helix"/>
    <property type="match status" value="1"/>
</dbReference>
<dbReference type="AlphaFoldDB" id="A0A4R5BMY6"/>
<dbReference type="InterPro" id="IPR006626">
    <property type="entry name" value="PbH1"/>
</dbReference>
<dbReference type="RefSeq" id="WP_131894340.1">
    <property type="nucleotide sequence ID" value="NZ_SMKU01000078.1"/>
</dbReference>
<organism evidence="3 4">
    <name type="scientific">Actinomadura rubrisoli</name>
    <dbReference type="NCBI Taxonomy" id="2530368"/>
    <lineage>
        <taxon>Bacteria</taxon>
        <taxon>Bacillati</taxon>
        <taxon>Actinomycetota</taxon>
        <taxon>Actinomycetes</taxon>
        <taxon>Streptosporangiales</taxon>
        <taxon>Thermomonosporaceae</taxon>
        <taxon>Actinomadura</taxon>
    </lineage>
</organism>
<feature type="chain" id="PRO_5039362876" evidence="1">
    <location>
        <begin position="24"/>
        <end position="632"/>
    </location>
</feature>
<protein>
    <submittedName>
        <fullName evidence="3">Right-handed parallel beta-helix repeat-containing protein</fullName>
    </submittedName>
</protein>
<dbReference type="InterPro" id="IPR039448">
    <property type="entry name" value="Beta_helix"/>
</dbReference>
<evidence type="ECO:0000313" key="3">
    <source>
        <dbReference type="EMBL" id="TDD86716.1"/>
    </source>
</evidence>
<evidence type="ECO:0000259" key="2">
    <source>
        <dbReference type="Pfam" id="PF13229"/>
    </source>
</evidence>
<dbReference type="SMART" id="SM00710">
    <property type="entry name" value="PbH1"/>
    <property type="match status" value="6"/>
</dbReference>